<dbReference type="GO" id="GO:1901135">
    <property type="term" value="P:carbohydrate derivative metabolic process"/>
    <property type="evidence" value="ECO:0007669"/>
    <property type="project" value="InterPro"/>
</dbReference>
<dbReference type="HAMAP" id="MF_00067">
    <property type="entry name" value="GmhA"/>
    <property type="match status" value="1"/>
</dbReference>
<gene>
    <name evidence="9 11" type="primary">gmhA</name>
    <name evidence="11" type="ORF">METESE_02520</name>
</gene>
<feature type="binding site" evidence="9">
    <location>
        <position position="180"/>
    </location>
    <ligand>
        <name>Zn(2+)</name>
        <dbReference type="ChEBI" id="CHEBI:29105"/>
    </ligand>
</feature>
<dbReference type="KEGG" id="msea:METESE_02520"/>
<dbReference type="GO" id="GO:0008270">
    <property type="term" value="F:zinc ion binding"/>
    <property type="evidence" value="ECO:0007669"/>
    <property type="project" value="UniProtKB-UniRule"/>
</dbReference>
<dbReference type="Pfam" id="PF13580">
    <property type="entry name" value="SIS_2"/>
    <property type="match status" value="1"/>
</dbReference>
<comment type="function">
    <text evidence="9">Catalyzes the isomerization of sedoheptulose 7-phosphate in D-glycero-D-manno-heptose 7-phosphate.</text>
</comment>
<comment type="similarity">
    <text evidence="3 9">Belongs to the SIS family. GmhA subfamily.</text>
</comment>
<sequence length="197" mass="20409">MTPMTFHDHAIESIRVKEALAGDTAFGEAFEAAASLCIKTLTSGGKVLIAGNGGSAADAQHFAGELVSRFYFDRPGLAAVALTVDTSILTAIGNDYGFEKTFSRQVQALGATGDLFIGISTSGRSPNILAGLQEARARGLATIGLTGRTGGTMGEHCDLCLKVPSDSTPRIQEGHSLIVHALCATIESRIFGGALEP</sequence>
<keyword evidence="12" id="KW-1185">Reference proteome</keyword>
<feature type="binding site" evidence="9">
    <location>
        <position position="65"/>
    </location>
    <ligand>
        <name>substrate</name>
    </ligand>
</feature>
<comment type="miscellaneous">
    <text evidence="9">The reaction produces a racemic mixture of D-glycero-alpha-D-manno-heptose 7-phosphate and D-glycero-beta-D-manno-heptose 7-phosphate.</text>
</comment>
<feature type="binding site" evidence="9">
    <location>
        <position position="125"/>
    </location>
    <ligand>
        <name>substrate</name>
    </ligand>
</feature>
<evidence type="ECO:0000256" key="1">
    <source>
        <dbReference type="ARBA" id="ARBA00000348"/>
    </source>
</evidence>
<dbReference type="EMBL" id="AP027081">
    <property type="protein sequence ID" value="BDU75294.1"/>
    <property type="molecule type" value="Genomic_DNA"/>
</dbReference>
<dbReference type="InterPro" id="IPR046348">
    <property type="entry name" value="SIS_dom_sf"/>
</dbReference>
<feature type="binding site" evidence="9">
    <location>
        <position position="172"/>
    </location>
    <ligand>
        <name>substrate</name>
    </ligand>
</feature>
<dbReference type="PANTHER" id="PTHR30390:SF6">
    <property type="entry name" value="DNAA INITIATOR-ASSOCIATING PROTEIN DIAA"/>
    <property type="match status" value="1"/>
</dbReference>
<protein>
    <recommendedName>
        <fullName evidence="9">Phosphoheptose isomerase</fullName>
        <ecNumber evidence="9">5.3.1.28</ecNumber>
    </recommendedName>
    <alternativeName>
        <fullName evidence="9">Sedoheptulose 7-phosphate isomerase</fullName>
    </alternativeName>
</protein>
<feature type="binding site" evidence="9">
    <location>
        <position position="65"/>
    </location>
    <ligand>
        <name>Zn(2+)</name>
        <dbReference type="ChEBI" id="CHEBI:29105"/>
    </ligand>
</feature>
<evidence type="ECO:0000256" key="7">
    <source>
        <dbReference type="ARBA" id="ARBA00023235"/>
    </source>
</evidence>
<feature type="binding site" evidence="9">
    <location>
        <begin position="94"/>
        <end position="95"/>
    </location>
    <ligand>
        <name>substrate</name>
    </ligand>
</feature>
<dbReference type="InterPro" id="IPR001347">
    <property type="entry name" value="SIS_dom"/>
</dbReference>
<keyword evidence="7 9" id="KW-0413">Isomerase</keyword>
<comment type="cofactor">
    <cofactor evidence="9">
        <name>Zn(2+)</name>
        <dbReference type="ChEBI" id="CHEBI:29105"/>
    </cofactor>
    <text evidence="9">Binds 1 zinc ion per subunit.</text>
</comment>
<evidence type="ECO:0000256" key="6">
    <source>
        <dbReference type="ARBA" id="ARBA00022833"/>
    </source>
</evidence>
<keyword evidence="8 9" id="KW-0119">Carbohydrate metabolism</keyword>
<dbReference type="PANTHER" id="PTHR30390">
    <property type="entry name" value="SEDOHEPTULOSE 7-PHOSPHATE ISOMERASE / DNAA INITIATOR-ASSOCIATING FACTOR FOR REPLICATION INITIATION"/>
    <property type="match status" value="1"/>
</dbReference>
<dbReference type="CDD" id="cd05006">
    <property type="entry name" value="SIS_GmhA"/>
    <property type="match status" value="1"/>
</dbReference>
<comment type="subcellular location">
    <subcellularLocation>
        <location evidence="2 9">Cytoplasm</location>
    </subcellularLocation>
</comment>
<dbReference type="GO" id="GO:0008968">
    <property type="term" value="F:D-sedoheptulose 7-phosphate isomerase activity"/>
    <property type="evidence" value="ECO:0007669"/>
    <property type="project" value="UniProtKB-UniRule"/>
</dbReference>
<dbReference type="GO" id="GO:0005737">
    <property type="term" value="C:cytoplasm"/>
    <property type="evidence" value="ECO:0007669"/>
    <property type="project" value="UniProtKB-SubCell"/>
</dbReference>
<feature type="binding site" evidence="9">
    <location>
        <position position="172"/>
    </location>
    <ligand>
        <name>Zn(2+)</name>
        <dbReference type="ChEBI" id="CHEBI:29105"/>
    </ligand>
</feature>
<evidence type="ECO:0000256" key="4">
    <source>
        <dbReference type="ARBA" id="ARBA00022490"/>
    </source>
</evidence>
<evidence type="ECO:0000256" key="9">
    <source>
        <dbReference type="HAMAP-Rule" id="MF_00067"/>
    </source>
</evidence>
<comment type="catalytic activity">
    <reaction evidence="1 9">
        <text>2 D-sedoheptulose 7-phosphate = D-glycero-alpha-D-manno-heptose 7-phosphate + D-glycero-beta-D-manno-heptose 7-phosphate</text>
        <dbReference type="Rhea" id="RHEA:27489"/>
        <dbReference type="ChEBI" id="CHEBI:57483"/>
        <dbReference type="ChEBI" id="CHEBI:60203"/>
        <dbReference type="ChEBI" id="CHEBI:60204"/>
        <dbReference type="EC" id="5.3.1.28"/>
    </reaction>
</comment>
<evidence type="ECO:0000313" key="12">
    <source>
        <dbReference type="Proteomes" id="UP001228113"/>
    </source>
</evidence>
<dbReference type="GO" id="GO:0097367">
    <property type="term" value="F:carbohydrate derivative binding"/>
    <property type="evidence" value="ECO:0007669"/>
    <property type="project" value="InterPro"/>
</dbReference>
<reference evidence="11" key="1">
    <citation type="journal article" date="2023" name="Int. J. Syst. Evol. Microbiol.">
        <title>Mesoterricola silvestris gen. nov., sp. nov., Mesoterricola sediminis sp. nov., Geothrix oryzae sp. nov., Geothrix edaphica sp. nov., Geothrix rubra sp. nov., and Geothrix limicola sp. nov., six novel members of Acidobacteriota isolated from soils.</title>
        <authorList>
            <person name="Itoh H."/>
            <person name="Sugisawa Y."/>
            <person name="Mise K."/>
            <person name="Xu Z."/>
            <person name="Kuniyasu M."/>
            <person name="Ushijima N."/>
            <person name="Kawano K."/>
            <person name="Kobayashi E."/>
            <person name="Shiratori Y."/>
            <person name="Masuda Y."/>
            <person name="Senoo K."/>
        </authorList>
    </citation>
    <scope>NUCLEOTIDE SEQUENCE</scope>
    <source>
        <strain evidence="11">W786</strain>
    </source>
</reference>
<comment type="pathway">
    <text evidence="9">Carbohydrate biosynthesis; D-glycero-D-manno-heptose 7-phosphate biosynthesis; D-glycero-alpha-D-manno-heptose 7-phosphate and D-glycero-beta-D-manno-heptose 7-phosphate from sedoheptulose 7-phosphate: step 1/1.</text>
</comment>
<dbReference type="EC" id="5.3.1.28" evidence="9"/>
<proteinExistence type="inferred from homology"/>
<feature type="domain" description="SIS" evidence="10">
    <location>
        <begin position="37"/>
        <end position="196"/>
    </location>
</feature>
<dbReference type="AlphaFoldDB" id="A0AA48GPR1"/>
<accession>A0AA48GPR1</accession>
<dbReference type="GO" id="GO:0005975">
    <property type="term" value="P:carbohydrate metabolic process"/>
    <property type="evidence" value="ECO:0007669"/>
    <property type="project" value="UniProtKB-UniRule"/>
</dbReference>
<feature type="binding site" evidence="9">
    <location>
        <position position="61"/>
    </location>
    <ligand>
        <name>Zn(2+)</name>
        <dbReference type="ChEBI" id="CHEBI:29105"/>
    </ligand>
</feature>
<dbReference type="InterPro" id="IPR050099">
    <property type="entry name" value="SIS_GmhA/DiaA_subfam"/>
</dbReference>
<evidence type="ECO:0000256" key="5">
    <source>
        <dbReference type="ARBA" id="ARBA00022723"/>
    </source>
</evidence>
<evidence type="ECO:0000313" key="11">
    <source>
        <dbReference type="EMBL" id="BDU75294.1"/>
    </source>
</evidence>
<dbReference type="InterPro" id="IPR035461">
    <property type="entry name" value="GmhA/DiaA"/>
</dbReference>
<feature type="binding site" evidence="9">
    <location>
        <begin position="52"/>
        <end position="54"/>
    </location>
    <ligand>
        <name>substrate</name>
    </ligand>
</feature>
<dbReference type="SUPFAM" id="SSF53697">
    <property type="entry name" value="SIS domain"/>
    <property type="match status" value="1"/>
</dbReference>
<name>A0AA48GPR1_9BACT</name>
<keyword evidence="5 9" id="KW-0479">Metal-binding</keyword>
<evidence type="ECO:0000256" key="3">
    <source>
        <dbReference type="ARBA" id="ARBA00009894"/>
    </source>
</evidence>
<organism evidence="11 12">
    <name type="scientific">Mesoterricola sediminis</name>
    <dbReference type="NCBI Taxonomy" id="2927980"/>
    <lineage>
        <taxon>Bacteria</taxon>
        <taxon>Pseudomonadati</taxon>
        <taxon>Acidobacteriota</taxon>
        <taxon>Holophagae</taxon>
        <taxon>Holophagales</taxon>
        <taxon>Holophagaceae</taxon>
        <taxon>Mesoterricola</taxon>
    </lineage>
</organism>
<feature type="binding site" evidence="9">
    <location>
        <begin position="120"/>
        <end position="122"/>
    </location>
    <ligand>
        <name>substrate</name>
    </ligand>
</feature>
<keyword evidence="4 9" id="KW-0963">Cytoplasm</keyword>
<evidence type="ECO:0000256" key="8">
    <source>
        <dbReference type="ARBA" id="ARBA00023277"/>
    </source>
</evidence>
<dbReference type="InterPro" id="IPR004515">
    <property type="entry name" value="Phosphoheptose_Isoase"/>
</dbReference>
<evidence type="ECO:0000259" key="10">
    <source>
        <dbReference type="PROSITE" id="PS51464"/>
    </source>
</evidence>
<keyword evidence="6 9" id="KW-0862">Zinc</keyword>
<dbReference type="Gene3D" id="3.40.50.10490">
    <property type="entry name" value="Glucose-6-phosphate isomerase like protein, domain 1"/>
    <property type="match status" value="1"/>
</dbReference>
<evidence type="ECO:0000256" key="2">
    <source>
        <dbReference type="ARBA" id="ARBA00004496"/>
    </source>
</evidence>
<dbReference type="Proteomes" id="UP001228113">
    <property type="component" value="Chromosome"/>
</dbReference>
<dbReference type="PROSITE" id="PS51464">
    <property type="entry name" value="SIS"/>
    <property type="match status" value="1"/>
</dbReference>